<dbReference type="HOGENOM" id="CLU_1195222_0_0_1"/>
<protein>
    <submittedName>
        <fullName evidence="2">Uncharacterized protein</fullName>
    </submittedName>
</protein>
<accession>B6HRB2</accession>
<reference evidence="2 3" key="1">
    <citation type="journal article" date="2008" name="Nat. Biotechnol.">
        <title>Genome sequencing and analysis of the filamentous fungus Penicillium chrysogenum.</title>
        <authorList>
            <person name="van den Berg M.A."/>
            <person name="Albang R."/>
            <person name="Albermann K."/>
            <person name="Badger J.H."/>
            <person name="Daran J.-M."/>
            <person name="Driessen A.J.M."/>
            <person name="Garcia-Estrada C."/>
            <person name="Fedorova N.D."/>
            <person name="Harris D.M."/>
            <person name="Heijne W.H.M."/>
            <person name="Joardar V.S."/>
            <person name="Kiel J.A.K.W."/>
            <person name="Kovalchuk A."/>
            <person name="Martin J.F."/>
            <person name="Nierman W.C."/>
            <person name="Nijland J.G."/>
            <person name="Pronk J.T."/>
            <person name="Roubos J.A."/>
            <person name="van der Klei I.J."/>
            <person name="van Peij N.N.M.E."/>
            <person name="Veenhuis M."/>
            <person name="von Doehren H."/>
            <person name="Wagner C."/>
            <person name="Wortman J.R."/>
            <person name="Bovenberg R.A.L."/>
        </authorList>
    </citation>
    <scope>NUCLEOTIDE SEQUENCE [LARGE SCALE GENOMIC DNA]</scope>
    <source>
        <strain evidence="3">ATCC 28089 / DSM 1075 / NRRL 1951 / Wisconsin 54-1255</strain>
    </source>
</reference>
<keyword evidence="3" id="KW-1185">Reference proteome</keyword>
<evidence type="ECO:0000313" key="2">
    <source>
        <dbReference type="EMBL" id="CAP97611.1"/>
    </source>
</evidence>
<dbReference type="Proteomes" id="UP000000724">
    <property type="component" value="Contig Pc00c22"/>
</dbReference>
<gene>
    <name evidence="2" type="ORF">Pc22g03230</name>
    <name evidence="2" type="ORF">PCH_Pc22g03230</name>
</gene>
<evidence type="ECO:0000313" key="3">
    <source>
        <dbReference type="Proteomes" id="UP000000724"/>
    </source>
</evidence>
<evidence type="ECO:0000256" key="1">
    <source>
        <dbReference type="SAM" id="MobiDB-lite"/>
    </source>
</evidence>
<organism evidence="2 3">
    <name type="scientific">Penicillium rubens (strain ATCC 28089 / DSM 1075 / NRRL 1951 / Wisconsin 54-1255)</name>
    <name type="common">Penicillium chrysogenum</name>
    <dbReference type="NCBI Taxonomy" id="500485"/>
    <lineage>
        <taxon>Eukaryota</taxon>
        <taxon>Fungi</taxon>
        <taxon>Dikarya</taxon>
        <taxon>Ascomycota</taxon>
        <taxon>Pezizomycotina</taxon>
        <taxon>Eurotiomycetes</taxon>
        <taxon>Eurotiomycetidae</taxon>
        <taxon>Eurotiales</taxon>
        <taxon>Aspergillaceae</taxon>
        <taxon>Penicillium</taxon>
        <taxon>Penicillium chrysogenum species complex</taxon>
    </lineage>
</organism>
<dbReference type="VEuPathDB" id="FungiDB:PCH_Pc22g03230"/>
<proteinExistence type="predicted"/>
<name>B6HRB2_PENRW</name>
<dbReference type="AlphaFoldDB" id="B6HRB2"/>
<dbReference type="OrthoDB" id="10629091at2759"/>
<feature type="compositionally biased region" description="Polar residues" evidence="1">
    <location>
        <begin position="15"/>
        <end position="30"/>
    </location>
</feature>
<dbReference type="EMBL" id="AM920437">
    <property type="protein sequence ID" value="CAP97611.1"/>
    <property type="molecule type" value="Genomic_DNA"/>
</dbReference>
<feature type="compositionally biased region" description="Basic and acidic residues" evidence="1">
    <location>
        <begin position="35"/>
        <end position="44"/>
    </location>
</feature>
<sequence>MEQGNGQCRARNAIRQVTQPTAKSDANGNASGDGDAIKMQDRTQKRNGNQERPGNSKCVAANKNNRMSQGQQMKAEMQAKYLILVRWQVKEGCVAGEANADAYIATYVCNESEICRERGVVHSRECILTKAVCMYRGERRKKEEEEIARAGHRYVGLGMEDSVWRTQYGGLSMEDSVWRTQYGGLSMEDSVWRTQYGGLSMEDSVWRTQYRGLSIEESEDFQYRGLNLGDSG</sequence>
<feature type="region of interest" description="Disordered" evidence="1">
    <location>
        <begin position="1"/>
        <end position="67"/>
    </location>
</feature>